<organism evidence="3 4">
    <name type="scientific">Mytilus coruscus</name>
    <name type="common">Sea mussel</name>
    <dbReference type="NCBI Taxonomy" id="42192"/>
    <lineage>
        <taxon>Eukaryota</taxon>
        <taxon>Metazoa</taxon>
        <taxon>Spiralia</taxon>
        <taxon>Lophotrochozoa</taxon>
        <taxon>Mollusca</taxon>
        <taxon>Bivalvia</taxon>
        <taxon>Autobranchia</taxon>
        <taxon>Pteriomorphia</taxon>
        <taxon>Mytilida</taxon>
        <taxon>Mytiloidea</taxon>
        <taxon>Mytilidae</taxon>
        <taxon>Mytilinae</taxon>
        <taxon>Mytilus</taxon>
    </lineage>
</organism>
<feature type="compositionally biased region" description="Pro residues" evidence="1">
    <location>
        <begin position="386"/>
        <end position="396"/>
    </location>
</feature>
<dbReference type="Gene3D" id="2.30.30.140">
    <property type="match status" value="2"/>
</dbReference>
<feature type="compositionally biased region" description="Basic residues" evidence="1">
    <location>
        <begin position="1170"/>
        <end position="1181"/>
    </location>
</feature>
<reference evidence="3 4" key="1">
    <citation type="submission" date="2020-06" db="EMBL/GenBank/DDBJ databases">
        <authorList>
            <person name="Li R."/>
            <person name="Bekaert M."/>
        </authorList>
    </citation>
    <scope>NUCLEOTIDE SEQUENCE [LARGE SCALE GENOMIC DNA]</scope>
    <source>
        <strain evidence="4">wild</strain>
    </source>
</reference>
<keyword evidence="4" id="KW-1185">Reference proteome</keyword>
<feature type="compositionally biased region" description="Basic and acidic residues" evidence="1">
    <location>
        <begin position="1065"/>
        <end position="1097"/>
    </location>
</feature>
<dbReference type="PROSITE" id="PS50234">
    <property type="entry name" value="VWFA"/>
    <property type="match status" value="1"/>
</dbReference>
<dbReference type="EMBL" id="CACVKT020008350">
    <property type="protein sequence ID" value="CAC5414533.1"/>
    <property type="molecule type" value="Genomic_DNA"/>
</dbReference>
<dbReference type="Pfam" id="PF15057">
    <property type="entry name" value="DUF4537"/>
    <property type="match status" value="3"/>
</dbReference>
<feature type="region of interest" description="Disordered" evidence="1">
    <location>
        <begin position="1200"/>
        <end position="1256"/>
    </location>
</feature>
<feature type="region of interest" description="Disordered" evidence="1">
    <location>
        <begin position="711"/>
        <end position="782"/>
    </location>
</feature>
<feature type="compositionally biased region" description="Basic residues" evidence="1">
    <location>
        <begin position="1202"/>
        <end position="1220"/>
    </location>
</feature>
<proteinExistence type="predicted"/>
<sequence>MEEVPEPKVLVESVIDKTDLSERDEQYMGTKQWLNIYGLGARRLELWDVLGSVAFKHRDGIVDLKVKPDNNTQTEALTHSKLINARYCDKFPVVKWKDGQVMHVQVTPEIHRRYERKINISLRSFHQRIDWLKQGSRALFGTVIEDQIYVLIDTSASMLPSITFVKDKLFILMQEQLRHKKKFNMVAFNSKAITWQNRMVDVTEQALIGAWKWIQNLSCWGSTNTYAALQHALSDPGTQAIYLLTDGRPDQPPKSIIAQVQMQHCVPVHAISFNCNDTEANQFLSDLAQATDGRYHYFSEKGIDADQPKSWESEDIRLLKEEIRRGLEHLQKIEDLRDECSNLSWKSEVENLNERRCSRNHPMPKTDRPSAVPAMDPSEIFRPDPLSIPRPKSAPPPREDRQTPSPPPRSASPPVQKSSLRIRRYSRPVSARKSSQNPLSASKSEISSRPRRKSAHTRTSLLRTMTSTGRFDPDEWLLPETRQLFEKQAKQQQQLAEALQRFHLSPYVVERRNVDQKRENARTFRKKRLARAKETSSKMWLSKHGLVAKKLTILDALAPTFIPRRAKYVPILDRHVLSKVFDDILPMAHVSSRKPHVTLINPSAVDLHGYEQKVHKAIVSFHKRLNKIVWEALPEEERKKLDSDKPVPFEENRNELLDALDNAGWPIKENDIILLEEEITRANNFLQQSKDLRRASDPRRKDSYDNLLERVMDMDDQDKSSSSSSSDSESDDSRSDRSDKGNKSVRSEKSDKGDRSVRSDKSDKGDRSVRSDRSKDRKEDDDLNVYDDKASVASSLTDKSTHDFFESQYCQALIRKVHNKIYIYKISRKMEMEDKLEGLHLQNHYKDYILRYYDEMNRDGKGKRRILKNKSDSSGSLSQVMKSHPEKVYDNKMEKIQFNSAIIRKVLDTLKGQSVIARNDKDGFYYPGTVVRCPDPRHADIQFEDKEERTVPTRLVIAMSGAIPVPLLRAGDCVLVRVQYTSDKSDCYVPGIVQVIPVREEASNKFYTVLMFNGQQATTTRNLLMKISKCRFEFAIRYIADIQNVDSKKYEDKVYVTPRTPRTPRPSDKQKKVRKEEKTVLKKKEERQRSKSSDSSRSRSRSPTPEKTLKSEDSSKKERERRSSSSSSGSRSESIPLRPKSSKIRKFPIERPVTPVLGQHEEEERERKRIKEKKRKRKLKVLRKQLLKQQEEQEQQQWALKQQRKKMKKMKKRLKKKKRQERTSERYVLAHGPVVAVESSSATDSDDDYSSRQGEKDKVYEKMPGLLILRRSLPHLREGEEVLARWSDEGWYFRGIVREDCGDRSYIVEDATHQVEKIWREDIITDYDDANQILQPKDPIVALHPLYSFSYAPGVILEVYHNMWMKVRFYDGEEAKIPREEAFKLTSEKFEHDVNFIIECETRWVEQAVVARDDRYGTYHLASVKKRIGNGREYLLEWCDGSKAQQNSIHIFGVYTKHHRLAVGDHVLAMMDEQQHMYLPGWIAGIVGDKINIKFCEGSIKDVDDVLQCFWLSNDYYDNAVQFFTKCQEVQLESDEVTTNKEEY</sequence>
<dbReference type="CDD" id="cd00198">
    <property type="entry name" value="vWFA"/>
    <property type="match status" value="1"/>
</dbReference>
<feature type="compositionally biased region" description="Basic and acidic residues" evidence="1">
    <location>
        <begin position="1107"/>
        <end position="1123"/>
    </location>
</feature>
<evidence type="ECO:0000313" key="3">
    <source>
        <dbReference type="EMBL" id="CAC5414533.1"/>
    </source>
</evidence>
<dbReference type="OrthoDB" id="10021393at2759"/>
<evidence type="ECO:0000256" key="1">
    <source>
        <dbReference type="SAM" id="MobiDB-lite"/>
    </source>
</evidence>
<name>A0A6J8E3E1_MYTCO</name>
<dbReference type="SUPFAM" id="SSF53300">
    <property type="entry name" value="vWA-like"/>
    <property type="match status" value="1"/>
</dbReference>
<dbReference type="Pfam" id="PF13768">
    <property type="entry name" value="VWA_3"/>
    <property type="match status" value="1"/>
</dbReference>
<feature type="region of interest" description="Disordered" evidence="1">
    <location>
        <begin position="863"/>
        <end position="883"/>
    </location>
</feature>
<feature type="compositionally biased region" description="Low complexity" evidence="1">
    <location>
        <begin position="1124"/>
        <end position="1134"/>
    </location>
</feature>
<feature type="compositionally biased region" description="Basic and acidic residues" evidence="1">
    <location>
        <begin position="1159"/>
        <end position="1169"/>
    </location>
</feature>
<dbReference type="Gene3D" id="3.40.50.410">
    <property type="entry name" value="von Willebrand factor, type A domain"/>
    <property type="match status" value="1"/>
</dbReference>
<dbReference type="CDD" id="cd04508">
    <property type="entry name" value="Tudor_SF"/>
    <property type="match status" value="1"/>
</dbReference>
<dbReference type="PANTHER" id="PTHR46785">
    <property type="entry name" value="VON WILLEBRAND FACTOR A DOMAIN-CONTAINING PROTEIN 3B"/>
    <property type="match status" value="1"/>
</dbReference>
<feature type="compositionally biased region" description="Polar residues" evidence="1">
    <location>
        <begin position="872"/>
        <end position="881"/>
    </location>
</feature>
<evidence type="ECO:0000313" key="4">
    <source>
        <dbReference type="Proteomes" id="UP000507470"/>
    </source>
</evidence>
<feature type="compositionally biased region" description="Polar residues" evidence="1">
    <location>
        <begin position="432"/>
        <end position="447"/>
    </location>
</feature>
<feature type="compositionally biased region" description="Basic and acidic residues" evidence="1">
    <location>
        <begin position="731"/>
        <end position="782"/>
    </location>
</feature>
<dbReference type="InterPro" id="IPR002035">
    <property type="entry name" value="VWF_A"/>
</dbReference>
<protein>
    <recommendedName>
        <fullName evidence="2">VWFA domain-containing protein</fullName>
    </recommendedName>
</protein>
<feature type="region of interest" description="Disordered" evidence="1">
    <location>
        <begin position="351"/>
        <end position="460"/>
    </location>
</feature>
<dbReference type="InterPro" id="IPR032770">
    <property type="entry name" value="DUF4537"/>
</dbReference>
<gene>
    <name evidence="3" type="ORF">MCOR_47313</name>
</gene>
<dbReference type="InterPro" id="IPR036465">
    <property type="entry name" value="vWFA_dom_sf"/>
</dbReference>
<feature type="domain" description="VWFA" evidence="2">
    <location>
        <begin position="147"/>
        <end position="323"/>
    </location>
</feature>
<dbReference type="Proteomes" id="UP000507470">
    <property type="component" value="Unassembled WGS sequence"/>
</dbReference>
<accession>A0A6J8E3E1</accession>
<evidence type="ECO:0000259" key="2">
    <source>
        <dbReference type="PROSITE" id="PS50234"/>
    </source>
</evidence>
<dbReference type="PANTHER" id="PTHR46785:SF1">
    <property type="entry name" value="VON WILLEBRAND FACTOR A DOMAIN-CONTAINING PROTEIN 3B"/>
    <property type="match status" value="1"/>
</dbReference>
<feature type="region of interest" description="Disordered" evidence="1">
    <location>
        <begin position="1056"/>
        <end position="1181"/>
    </location>
</feature>